<organism evidence="2 3">
    <name type="scientific">Kuraishia capsulata CBS 1993</name>
    <dbReference type="NCBI Taxonomy" id="1382522"/>
    <lineage>
        <taxon>Eukaryota</taxon>
        <taxon>Fungi</taxon>
        <taxon>Dikarya</taxon>
        <taxon>Ascomycota</taxon>
        <taxon>Saccharomycotina</taxon>
        <taxon>Pichiomycetes</taxon>
        <taxon>Pichiales</taxon>
        <taxon>Pichiaceae</taxon>
        <taxon>Kuraishia</taxon>
    </lineage>
</organism>
<dbReference type="Proteomes" id="UP000019384">
    <property type="component" value="Unassembled WGS sequence"/>
</dbReference>
<dbReference type="HOGENOM" id="CLU_411079_0_0_1"/>
<dbReference type="GO" id="GO:0016192">
    <property type="term" value="P:vesicle-mediated transport"/>
    <property type="evidence" value="ECO:0007669"/>
    <property type="project" value="InterPro"/>
</dbReference>
<dbReference type="OrthoDB" id="10262287at2759"/>
<dbReference type="InterPro" id="IPR001619">
    <property type="entry name" value="Sec1-like"/>
</dbReference>
<reference evidence="2" key="2">
    <citation type="submission" date="2014-02" db="EMBL/GenBank/DDBJ databases">
        <title>Complete DNA sequence of /Kuraishia capsulata/ illustrates novel genomic features among budding yeasts (/Saccharomycotina/).</title>
        <authorList>
            <person name="Morales L."/>
            <person name="Noel B."/>
            <person name="Porcel B."/>
            <person name="Marcet-Houben M."/>
            <person name="Hullo M-F."/>
            <person name="Sacerdot C."/>
            <person name="Tekaia F."/>
            <person name="Leh-Louis V."/>
            <person name="Despons L."/>
            <person name="Khanna V."/>
            <person name="Aury J-M."/>
            <person name="Barbe V."/>
            <person name="Couloux A."/>
            <person name="Labadie K."/>
            <person name="Pelletier E."/>
            <person name="Souciet J-L."/>
            <person name="Boekhout T."/>
            <person name="Gabaldon T."/>
            <person name="Wincker P."/>
            <person name="Dujon B."/>
        </authorList>
    </citation>
    <scope>NUCLEOTIDE SEQUENCE</scope>
    <source>
        <strain evidence="2">CBS 1993</strain>
    </source>
</reference>
<keyword evidence="3" id="KW-1185">Reference proteome</keyword>
<reference evidence="2" key="1">
    <citation type="submission" date="2013-12" db="EMBL/GenBank/DDBJ databases">
        <authorList>
            <person name="Genoscope - CEA"/>
        </authorList>
    </citation>
    <scope>NUCLEOTIDE SEQUENCE</scope>
    <source>
        <strain evidence="2">CBS 1993</strain>
    </source>
</reference>
<protein>
    <recommendedName>
        <fullName evidence="4">Sec1-like protein</fullName>
    </recommendedName>
</protein>
<evidence type="ECO:0000313" key="3">
    <source>
        <dbReference type="Proteomes" id="UP000019384"/>
    </source>
</evidence>
<dbReference type="Pfam" id="PF00995">
    <property type="entry name" value="Sec1"/>
    <property type="match status" value="1"/>
</dbReference>
<proteinExistence type="inferred from homology"/>
<dbReference type="InterPro" id="IPR027482">
    <property type="entry name" value="Sec1-like_dom2"/>
</dbReference>
<dbReference type="STRING" id="1382522.W6MLL5"/>
<dbReference type="AlphaFoldDB" id="W6MLL5"/>
<accession>W6MLL5</accession>
<sequence length="728" mass="81929">MPSVASKRPIVNLDGFASRSVQDLVEIFNQITASASSPRSSGHLLVLQKSLSPVINFLSPFSKLKDLTDIRRVVWLDEDILKSNREPRDVIDYETLLKEFKSVVFLIEGSILSINCVAEILKTRIFPFTNSLDDGVSYYDLSVLVTSNSVKSADLSFTNLNVRGDIGLYKWSSSTPLMLSSDVLSLERESGGLRELYQLGSVGVISDLAQALLDLIRFSKYNIRITNEFAKGSYSKEFLSIFKNLRETHYSSLSPQEKKLLDDIDDALFVDQHSFFDRQCDLIVLERGLDFVTPLLTQLTYTGLCDEVFGVAFNQVEVETEDEETQAGGSNQQVLRTKKSVKVHLEEPHDELYQRIKDLNFAMAAPLLNSYAKDLQEEFNSRHQAKDISQIKSFVSKLVDLTANQNFLKNHTLLAESLIKTIKTDSAQDEALDELQGDLRDTSQSNYFNAFLELQQDILANNLDNKANYKAITEFLYMFEPPFDDVMRLLILTSIVKHGIRESEYKMFQKELVETYGIKVGPIMGRLKEMKLFCPREHQDYTFLPSLDISAPQANSASTNTGKLGSVQLINDFKNLEAYLKLMPVVENPDLANPTEPDFAFPGYVPVFTRLVESIYSRDFMQESSKATNRPGWKGFQRLGNLLDGPMEENVLVPDSKKQLFGTPPPPLRQRAKDDTLEELVIVVAIGGISHGELSTLRFVMSKFPSKRLLVLTSGVIRASDVISQAAS</sequence>
<dbReference type="Gene3D" id="1.25.40.850">
    <property type="match status" value="1"/>
</dbReference>
<dbReference type="GeneID" id="34519136"/>
<dbReference type="InterPro" id="IPR043155">
    <property type="entry name" value="VPS33_dom3b"/>
</dbReference>
<gene>
    <name evidence="2" type="ORF">KUCA_T00001707001</name>
</gene>
<name>W6MLL5_9ASCO</name>
<dbReference type="InterPro" id="IPR036045">
    <property type="entry name" value="Sec1-like_sf"/>
</dbReference>
<dbReference type="RefSeq" id="XP_022457748.1">
    <property type="nucleotide sequence ID" value="XM_022603915.1"/>
</dbReference>
<dbReference type="SUPFAM" id="SSF56815">
    <property type="entry name" value="Sec1/munc18-like (SM) proteins"/>
    <property type="match status" value="1"/>
</dbReference>
<dbReference type="EMBL" id="HG793126">
    <property type="protein sequence ID" value="CDK25737.1"/>
    <property type="molecule type" value="Genomic_DNA"/>
</dbReference>
<dbReference type="Gene3D" id="3.90.830.10">
    <property type="entry name" value="Syntaxin Binding Protein 1, Chain A, domain 2"/>
    <property type="match status" value="1"/>
</dbReference>
<comment type="similarity">
    <text evidence="1">Belongs to the STXBP/unc-18/SEC1 family.</text>
</comment>
<evidence type="ECO:0000313" key="2">
    <source>
        <dbReference type="EMBL" id="CDK25737.1"/>
    </source>
</evidence>
<evidence type="ECO:0000256" key="1">
    <source>
        <dbReference type="ARBA" id="ARBA00009884"/>
    </source>
</evidence>
<evidence type="ECO:0008006" key="4">
    <source>
        <dbReference type="Google" id="ProtNLM"/>
    </source>
</evidence>
<dbReference type="PANTHER" id="PTHR11679">
    <property type="entry name" value="VESICLE PROTEIN SORTING-ASSOCIATED"/>
    <property type="match status" value="1"/>
</dbReference>
<dbReference type="Gene3D" id="3.40.50.1910">
    <property type="match status" value="1"/>
</dbReference>
<dbReference type="InterPro" id="IPR043127">
    <property type="entry name" value="Sec-1-like_dom3a"/>
</dbReference>